<evidence type="ECO:0000313" key="1">
    <source>
        <dbReference type="EMBL" id="JAP35856.1"/>
    </source>
</evidence>
<dbReference type="EMBL" id="GEDG01002430">
    <property type="protein sequence ID" value="JAP35963.1"/>
    <property type="molecule type" value="Transcribed_RNA"/>
</dbReference>
<accession>A0A0V0IV16</accession>
<reference evidence="1" key="1">
    <citation type="submission" date="2015-12" db="EMBL/GenBank/DDBJ databases">
        <title>Gene expression during late stages of embryo sac development: a critical building block for successful pollen-pistil interactions.</title>
        <authorList>
            <person name="Liu Y."/>
            <person name="Joly V."/>
            <person name="Sabar M."/>
            <person name="Matton D.P."/>
        </authorList>
    </citation>
    <scope>NUCLEOTIDE SEQUENCE</scope>
</reference>
<dbReference type="AlphaFoldDB" id="A0A0V0IV16"/>
<dbReference type="EMBL" id="GEDG01005121">
    <property type="protein sequence ID" value="JAP33326.1"/>
    <property type="molecule type" value="Transcribed_RNA"/>
</dbReference>
<dbReference type="EMBL" id="GEDG01003135">
    <property type="protein sequence ID" value="JAP35264.1"/>
    <property type="molecule type" value="Transcribed_RNA"/>
</dbReference>
<name>A0A0V0IV16_SOLCH</name>
<dbReference type="EMBL" id="GEDG01002332">
    <property type="protein sequence ID" value="JAP36061.1"/>
    <property type="molecule type" value="Transcribed_RNA"/>
</dbReference>
<protein>
    <submittedName>
        <fullName evidence="1">Putative ovule protein</fullName>
    </submittedName>
</protein>
<dbReference type="EMBL" id="GEDG01003274">
    <property type="protein sequence ID" value="JAP35126.1"/>
    <property type="molecule type" value="Transcribed_RNA"/>
</dbReference>
<dbReference type="EMBL" id="GEDG01006002">
    <property type="protein sequence ID" value="JAP32466.1"/>
    <property type="molecule type" value="Transcribed_RNA"/>
</dbReference>
<dbReference type="EMBL" id="GEDG01004907">
    <property type="protein sequence ID" value="JAP33533.1"/>
    <property type="molecule type" value="Transcribed_RNA"/>
</dbReference>
<sequence>MMWYVYFKCSSVVSQVLKLGKCKIKLAKVIVSSFLKISLKFGSNVLEVFSQSIKSYGAHKLSNRRSTSLVSNASNHLFIRLQNREIFAFSWDCASRHVRWGPRSVEVIYIFFFDFSSFFR</sequence>
<dbReference type="EMBL" id="GEDG01002538">
    <property type="protein sequence ID" value="JAP35856.1"/>
    <property type="molecule type" value="Transcribed_RNA"/>
</dbReference>
<dbReference type="EMBL" id="GEDG01002439">
    <property type="protein sequence ID" value="JAP35954.1"/>
    <property type="molecule type" value="Transcribed_RNA"/>
</dbReference>
<proteinExistence type="predicted"/>
<organism evidence="1">
    <name type="scientific">Solanum chacoense</name>
    <name type="common">Chaco potato</name>
    <dbReference type="NCBI Taxonomy" id="4108"/>
    <lineage>
        <taxon>Eukaryota</taxon>
        <taxon>Viridiplantae</taxon>
        <taxon>Streptophyta</taxon>
        <taxon>Embryophyta</taxon>
        <taxon>Tracheophyta</taxon>
        <taxon>Spermatophyta</taxon>
        <taxon>Magnoliopsida</taxon>
        <taxon>eudicotyledons</taxon>
        <taxon>Gunneridae</taxon>
        <taxon>Pentapetalae</taxon>
        <taxon>asterids</taxon>
        <taxon>lamiids</taxon>
        <taxon>Solanales</taxon>
        <taxon>Solanaceae</taxon>
        <taxon>Solanoideae</taxon>
        <taxon>Solaneae</taxon>
        <taxon>Solanum</taxon>
    </lineage>
</organism>